<feature type="signal peptide" evidence="1">
    <location>
        <begin position="1"/>
        <end position="22"/>
    </location>
</feature>
<dbReference type="PROSITE" id="PS51257">
    <property type="entry name" value="PROKAR_LIPOPROTEIN"/>
    <property type="match status" value="1"/>
</dbReference>
<keyword evidence="1" id="KW-0732">Signal</keyword>
<reference evidence="2 3" key="1">
    <citation type="submission" date="2018-06" db="EMBL/GenBank/DDBJ databases">
        <title>Genomic Encyclopedia of Archaeal and Bacterial Type Strains, Phase II (KMG-II): from individual species to whole genera.</title>
        <authorList>
            <person name="Goeker M."/>
        </authorList>
    </citation>
    <scope>NUCLEOTIDE SEQUENCE [LARGE SCALE GENOMIC DNA]</scope>
    <source>
        <strain evidence="2 3">DSM 29821</strain>
    </source>
</reference>
<comment type="caution">
    <text evidence="2">The sequence shown here is derived from an EMBL/GenBank/DDBJ whole genome shotgun (WGS) entry which is preliminary data.</text>
</comment>
<dbReference type="AlphaFoldDB" id="A0A327VXT9"/>
<proteinExistence type="predicted"/>
<dbReference type="RefSeq" id="WP_111592357.1">
    <property type="nucleotide sequence ID" value="NZ_QLMA01000004.1"/>
</dbReference>
<dbReference type="OrthoDB" id="671837at2"/>
<protein>
    <recommendedName>
        <fullName evidence="4">Lipocalin-like protein</fullName>
    </recommendedName>
</protein>
<dbReference type="EMBL" id="QLMA01000004">
    <property type="protein sequence ID" value="RAJ81789.1"/>
    <property type="molecule type" value="Genomic_DNA"/>
</dbReference>
<evidence type="ECO:0008006" key="4">
    <source>
        <dbReference type="Google" id="ProtNLM"/>
    </source>
</evidence>
<evidence type="ECO:0000313" key="3">
    <source>
        <dbReference type="Proteomes" id="UP000249819"/>
    </source>
</evidence>
<dbReference type="Proteomes" id="UP000249819">
    <property type="component" value="Unassembled WGS sequence"/>
</dbReference>
<feature type="chain" id="PRO_5016304329" description="Lipocalin-like protein" evidence="1">
    <location>
        <begin position="23"/>
        <end position="144"/>
    </location>
</feature>
<evidence type="ECO:0000256" key="1">
    <source>
        <dbReference type="SAM" id="SignalP"/>
    </source>
</evidence>
<gene>
    <name evidence="2" type="ORF">CLV59_10412</name>
</gene>
<evidence type="ECO:0000313" key="2">
    <source>
        <dbReference type="EMBL" id="RAJ81789.1"/>
    </source>
</evidence>
<keyword evidence="3" id="KW-1185">Reference proteome</keyword>
<accession>A0A327VXT9</accession>
<organism evidence="2 3">
    <name type="scientific">Chitinophaga dinghuensis</name>
    <dbReference type="NCBI Taxonomy" id="1539050"/>
    <lineage>
        <taxon>Bacteria</taxon>
        <taxon>Pseudomonadati</taxon>
        <taxon>Bacteroidota</taxon>
        <taxon>Chitinophagia</taxon>
        <taxon>Chitinophagales</taxon>
        <taxon>Chitinophagaceae</taxon>
        <taxon>Chitinophaga</taxon>
    </lineage>
</organism>
<sequence length="144" mass="16340">MKTISLLRVVFPVIFAAIALQACNTGKTNELLLHKKWRVYDVKVPKGDPYNLTQITQARDLKDGYYSNVYYQFLDNNVFVATIDNKPDSGKYQLLSNGKVISVTASNGDRNAENLVTVDRLDDDHFDMKVVSGDYHFILCTKKD</sequence>
<name>A0A327VXT9_9BACT</name>